<organism evidence="2 3">
    <name type="scientific">Cinchona calisaya</name>
    <dbReference type="NCBI Taxonomy" id="153742"/>
    <lineage>
        <taxon>Eukaryota</taxon>
        <taxon>Viridiplantae</taxon>
        <taxon>Streptophyta</taxon>
        <taxon>Embryophyta</taxon>
        <taxon>Tracheophyta</taxon>
        <taxon>Spermatophyta</taxon>
        <taxon>Magnoliopsida</taxon>
        <taxon>eudicotyledons</taxon>
        <taxon>Gunneridae</taxon>
        <taxon>Pentapetalae</taxon>
        <taxon>asterids</taxon>
        <taxon>lamiids</taxon>
        <taxon>Gentianales</taxon>
        <taxon>Rubiaceae</taxon>
        <taxon>Cinchonoideae</taxon>
        <taxon>Cinchoneae</taxon>
        <taxon>Cinchona</taxon>
    </lineage>
</organism>
<keyword evidence="3" id="KW-1185">Reference proteome</keyword>
<dbReference type="PANTHER" id="PTHR34210">
    <property type="entry name" value="OS01G0252900 PROTEIN"/>
    <property type="match status" value="1"/>
</dbReference>
<feature type="region of interest" description="Disordered" evidence="1">
    <location>
        <begin position="185"/>
        <end position="275"/>
    </location>
</feature>
<feature type="compositionally biased region" description="Gly residues" evidence="1">
    <location>
        <begin position="1"/>
        <end position="19"/>
    </location>
</feature>
<name>A0ABD2ZJN7_9GENT</name>
<evidence type="ECO:0000256" key="1">
    <source>
        <dbReference type="SAM" id="MobiDB-lite"/>
    </source>
</evidence>
<accession>A0ABD2ZJN7</accession>
<protein>
    <submittedName>
        <fullName evidence="2">Uncharacterized protein</fullName>
    </submittedName>
</protein>
<sequence>MRRPAGGGGGHHYGGGDSAGGAYASTAAAPSPHMHHQQQQQSSKSGHHSINNNNNQWRWERDGSKLSSPMSPHMFNNEGQGSEASRSYYDAQRLEPRMAPERHGSHDSRSQPRGEEINIGYEENLKLQTFEGLEQKFLDDIMKLSNEQSDAEDTEIARHREKISVINGQYQEQLVALRARHASQRDEFLRRESHSRQQQYQQASMDHYPSSGRSDPQGYSSVAPPAREPQRAYAADNYDSHRERARYLGSGRNNEFEPRVQYPGGRAYDSGSRYF</sequence>
<feature type="compositionally biased region" description="Basic and acidic residues" evidence="1">
    <location>
        <begin position="92"/>
        <end position="116"/>
    </location>
</feature>
<dbReference type="EMBL" id="JBJUIK010000009">
    <property type="protein sequence ID" value="KAL3518662.1"/>
    <property type="molecule type" value="Genomic_DNA"/>
</dbReference>
<evidence type="ECO:0000313" key="2">
    <source>
        <dbReference type="EMBL" id="KAL3518662.1"/>
    </source>
</evidence>
<feature type="compositionally biased region" description="Polar residues" evidence="1">
    <location>
        <begin position="211"/>
        <end position="220"/>
    </location>
</feature>
<dbReference type="PANTHER" id="PTHR34210:SF1">
    <property type="entry name" value="OS03G0274700 PROTEIN"/>
    <property type="match status" value="1"/>
</dbReference>
<evidence type="ECO:0000313" key="3">
    <source>
        <dbReference type="Proteomes" id="UP001630127"/>
    </source>
</evidence>
<dbReference type="AlphaFoldDB" id="A0ABD2ZJN7"/>
<feature type="compositionally biased region" description="Basic and acidic residues" evidence="1">
    <location>
        <begin position="185"/>
        <end position="195"/>
    </location>
</feature>
<feature type="compositionally biased region" description="Low complexity" evidence="1">
    <location>
        <begin position="20"/>
        <end position="44"/>
    </location>
</feature>
<reference evidence="2 3" key="1">
    <citation type="submission" date="2024-11" db="EMBL/GenBank/DDBJ databases">
        <title>A near-complete genome assembly of Cinchona calisaya.</title>
        <authorList>
            <person name="Lian D.C."/>
            <person name="Zhao X.W."/>
            <person name="Wei L."/>
        </authorList>
    </citation>
    <scope>NUCLEOTIDE SEQUENCE [LARGE SCALE GENOMIC DNA]</scope>
    <source>
        <tissue evidence="2">Nenye</tissue>
    </source>
</reference>
<feature type="region of interest" description="Disordered" evidence="1">
    <location>
        <begin position="1"/>
        <end position="116"/>
    </location>
</feature>
<proteinExistence type="predicted"/>
<dbReference type="Proteomes" id="UP001630127">
    <property type="component" value="Unassembled WGS sequence"/>
</dbReference>
<comment type="caution">
    <text evidence="2">The sequence shown here is derived from an EMBL/GenBank/DDBJ whole genome shotgun (WGS) entry which is preliminary data.</text>
</comment>
<gene>
    <name evidence="2" type="ORF">ACH5RR_021251</name>
</gene>